<dbReference type="STRING" id="864069.MicloDRAFT_00013620"/>
<dbReference type="EMBL" id="JH660640">
    <property type="protein sequence ID" value="EIM30041.1"/>
    <property type="molecule type" value="Genomic_DNA"/>
</dbReference>
<evidence type="ECO:0008006" key="11">
    <source>
        <dbReference type="Google" id="ProtNLM"/>
    </source>
</evidence>
<proteinExistence type="inferred from homology"/>
<dbReference type="InterPro" id="IPR037051">
    <property type="entry name" value="4-carb_acid_sugar_kinase_N_sf"/>
</dbReference>
<dbReference type="InterPro" id="IPR010737">
    <property type="entry name" value="4-carb_acid_sugar_kinase_N"/>
</dbReference>
<evidence type="ECO:0000256" key="2">
    <source>
        <dbReference type="ARBA" id="ARBA00022679"/>
    </source>
</evidence>
<dbReference type="InterPro" id="IPR042213">
    <property type="entry name" value="NBD_C_sf"/>
</dbReference>
<dbReference type="AlphaFoldDB" id="I4Z1E9"/>
<dbReference type="SUPFAM" id="SSF142764">
    <property type="entry name" value="YgbK-like"/>
    <property type="match status" value="1"/>
</dbReference>
<dbReference type="Gene3D" id="3.40.50.10840">
    <property type="entry name" value="Putative sugar-binding, N-terminal domain"/>
    <property type="match status" value="1"/>
</dbReference>
<name>I4Z1E9_9HYPH</name>
<dbReference type="RefSeq" id="WP_009490241.1">
    <property type="nucleotide sequence ID" value="NZ_CP141050.1"/>
</dbReference>
<evidence type="ECO:0000256" key="3">
    <source>
        <dbReference type="ARBA" id="ARBA00022741"/>
    </source>
</evidence>
<reference evidence="9 10" key="1">
    <citation type="submission" date="2012-02" db="EMBL/GenBank/DDBJ databases">
        <title>Improved High-Quality Draft sequence of Microvirga sp. WSM3557.</title>
        <authorList>
            <consortium name="US DOE Joint Genome Institute"/>
            <person name="Lucas S."/>
            <person name="Han J."/>
            <person name="Lapidus A."/>
            <person name="Cheng J.-F."/>
            <person name="Goodwin L."/>
            <person name="Pitluck S."/>
            <person name="Peters L."/>
            <person name="Zhang X."/>
            <person name="Detter J.C."/>
            <person name="Han C."/>
            <person name="Tapia R."/>
            <person name="Land M."/>
            <person name="Hauser L."/>
            <person name="Kyrpides N."/>
            <person name="Ivanova N."/>
            <person name="Pagani I."/>
            <person name="Brau L."/>
            <person name="Yates R."/>
            <person name="O'Hara G."/>
            <person name="Rui T."/>
            <person name="Howieson J."/>
            <person name="Reeve W."/>
            <person name="Woyke T."/>
        </authorList>
    </citation>
    <scope>NUCLEOTIDE SEQUENCE [LARGE SCALE GENOMIC DNA]</scope>
    <source>
        <strain evidence="9 10">WSM3557</strain>
    </source>
</reference>
<dbReference type="Pfam" id="PF07005">
    <property type="entry name" value="SBD_N"/>
    <property type="match status" value="1"/>
</dbReference>
<gene>
    <name evidence="9" type="ORF">MicloDRAFT_00013620</name>
</gene>
<sequence>MSDMAASTVLPDGLLVSFYGDDFTGSTSVMEALTFAGLPTVLFLDTPTPEQLAGFAGYRGIGIAGIARSQSPDWMTAHLPRIFGTMAALNAPVAHYKVCSTFDSAPHVGSIGRAIDLAAPMLGGEWHPLIVADPAIGRYQVFGNLFAVAGGVGYRLDRHPTMSCHPVTPMGEADVRRHLQQQTDKNIGLVDYLALKRGESVTRLKEERARGAEIVAIDVADGGTLAAAGRLVWDNRGDRIFAVGSQGLENALVAHWQAAGLLDKPRQEFRAAPIERIVCVSGSCSPVTAGQIAFAENNGFAGIRLDAARAVDPTEWERELERTAAHALTTIGQGRDALVFTAAGPDDPAVSCMRSAVDTSGLPAGEINDQVGAGLGRILDRVLREARLGRAVIAGGDTSGHAARELGIYALTATAPIAPGSPLCRAYSDDPAHAQLEIALKGGQIGAPDFFCAVRQGGTRPQH</sequence>
<keyword evidence="10" id="KW-1185">Reference proteome</keyword>
<feature type="domain" description="Four-carbon acid sugar kinase N-terminal" evidence="7">
    <location>
        <begin position="18"/>
        <end position="252"/>
    </location>
</feature>
<dbReference type="HOGENOM" id="CLU_029424_1_1_5"/>
<evidence type="ECO:0000256" key="4">
    <source>
        <dbReference type="ARBA" id="ARBA00022777"/>
    </source>
</evidence>
<dbReference type="InterPro" id="IPR031475">
    <property type="entry name" value="NBD_C"/>
</dbReference>
<dbReference type="Gene3D" id="3.40.980.20">
    <property type="entry name" value="Four-carbon acid sugar kinase, nucleotide binding domain"/>
    <property type="match status" value="1"/>
</dbReference>
<accession>I4Z1E9</accession>
<organism evidence="9 10">
    <name type="scientific">Microvirga lotononidis</name>
    <dbReference type="NCBI Taxonomy" id="864069"/>
    <lineage>
        <taxon>Bacteria</taxon>
        <taxon>Pseudomonadati</taxon>
        <taxon>Pseudomonadota</taxon>
        <taxon>Alphaproteobacteria</taxon>
        <taxon>Hyphomicrobiales</taxon>
        <taxon>Methylobacteriaceae</taxon>
        <taxon>Microvirga</taxon>
    </lineage>
</organism>
<evidence type="ECO:0000256" key="5">
    <source>
        <dbReference type="ARBA" id="ARBA00022840"/>
    </source>
</evidence>
<dbReference type="GO" id="GO:0016301">
    <property type="term" value="F:kinase activity"/>
    <property type="evidence" value="ECO:0007669"/>
    <property type="project" value="UniProtKB-KW"/>
</dbReference>
<keyword evidence="6" id="KW-0119">Carbohydrate metabolism</keyword>
<dbReference type="eggNOG" id="COG3395">
    <property type="taxonomic scope" value="Bacteria"/>
</dbReference>
<dbReference type="GO" id="GO:0005524">
    <property type="term" value="F:ATP binding"/>
    <property type="evidence" value="ECO:0007669"/>
    <property type="project" value="UniProtKB-KW"/>
</dbReference>
<evidence type="ECO:0000256" key="6">
    <source>
        <dbReference type="ARBA" id="ARBA00023277"/>
    </source>
</evidence>
<dbReference type="PATRIC" id="fig|864069.3.peg.1509"/>
<evidence type="ECO:0000259" key="8">
    <source>
        <dbReference type="Pfam" id="PF17042"/>
    </source>
</evidence>
<evidence type="ECO:0000313" key="9">
    <source>
        <dbReference type="EMBL" id="EIM30041.1"/>
    </source>
</evidence>
<feature type="domain" description="Four-carbon acid sugar kinase nucleotide binding" evidence="8">
    <location>
        <begin position="278"/>
        <end position="451"/>
    </location>
</feature>
<keyword evidence="5" id="KW-0067">ATP-binding</keyword>
<keyword evidence="3" id="KW-0547">Nucleotide-binding</keyword>
<comment type="similarity">
    <text evidence="1">Belongs to the four-carbon acid sugar kinase family.</text>
</comment>
<protein>
    <recommendedName>
        <fullName evidence="11">Type III effector Hrp-dependent outer protein</fullName>
    </recommendedName>
</protein>
<keyword evidence="4" id="KW-0418">Kinase</keyword>
<keyword evidence="2" id="KW-0808">Transferase</keyword>
<evidence type="ECO:0000256" key="1">
    <source>
        <dbReference type="ARBA" id="ARBA00005715"/>
    </source>
</evidence>
<dbReference type="Proteomes" id="UP000003947">
    <property type="component" value="Unassembled WGS sequence"/>
</dbReference>
<evidence type="ECO:0000313" key="10">
    <source>
        <dbReference type="Proteomes" id="UP000003947"/>
    </source>
</evidence>
<dbReference type="Pfam" id="PF17042">
    <property type="entry name" value="NBD_C"/>
    <property type="match status" value="1"/>
</dbReference>
<evidence type="ECO:0000259" key="7">
    <source>
        <dbReference type="Pfam" id="PF07005"/>
    </source>
</evidence>